<dbReference type="EMBL" id="BFAD01000006">
    <property type="protein sequence ID" value="GBE84224.1"/>
    <property type="molecule type" value="Genomic_DNA"/>
</dbReference>
<evidence type="ECO:0000313" key="9">
    <source>
        <dbReference type="EMBL" id="GBE84224.1"/>
    </source>
</evidence>
<reference evidence="9 10" key="1">
    <citation type="journal article" date="2018" name="Sci. Rep.">
        <title>Genome sequence of the cauliflower mushroom Sparassis crispa (Hanabiratake) and its association with beneficial usage.</title>
        <authorList>
            <person name="Kiyama R."/>
            <person name="Furutani Y."/>
            <person name="Kawaguchi K."/>
            <person name="Nakanishi T."/>
        </authorList>
    </citation>
    <scope>NUCLEOTIDE SEQUENCE [LARGE SCALE GENOMIC DNA]</scope>
</reference>
<feature type="region of interest" description="Disordered" evidence="7">
    <location>
        <begin position="116"/>
        <end position="137"/>
    </location>
</feature>
<comment type="pathway">
    <text evidence="2">Protein modification; protein ubiquitination.</text>
</comment>
<dbReference type="RefSeq" id="XP_027615137.1">
    <property type="nucleotide sequence ID" value="XM_027759336.1"/>
</dbReference>
<evidence type="ECO:0000256" key="1">
    <source>
        <dbReference type="ARBA" id="ARBA00000485"/>
    </source>
</evidence>
<evidence type="ECO:0000256" key="2">
    <source>
        <dbReference type="ARBA" id="ARBA00004906"/>
    </source>
</evidence>
<dbReference type="SMART" id="SM00212">
    <property type="entry name" value="UBCc"/>
    <property type="match status" value="1"/>
</dbReference>
<dbReference type="GO" id="GO:0061631">
    <property type="term" value="F:ubiquitin conjugating enzyme activity"/>
    <property type="evidence" value="ECO:0007669"/>
    <property type="project" value="UniProtKB-EC"/>
</dbReference>
<evidence type="ECO:0000256" key="3">
    <source>
        <dbReference type="ARBA" id="ARBA00022679"/>
    </source>
</evidence>
<comment type="catalytic activity">
    <reaction evidence="1">
        <text>S-ubiquitinyl-[E1 ubiquitin-activating enzyme]-L-cysteine + [E2 ubiquitin-conjugating enzyme]-L-cysteine = [E1 ubiquitin-activating enzyme]-L-cysteine + S-ubiquitinyl-[E2 ubiquitin-conjugating enzyme]-L-cysteine.</text>
        <dbReference type="EC" id="2.3.2.23"/>
    </reaction>
</comment>
<dbReference type="AlphaFoldDB" id="A0A401GR76"/>
<evidence type="ECO:0000256" key="7">
    <source>
        <dbReference type="SAM" id="MobiDB-lite"/>
    </source>
</evidence>
<dbReference type="InParanoid" id="A0A401GR76"/>
<dbReference type="Gene3D" id="3.10.110.10">
    <property type="entry name" value="Ubiquitin Conjugating Enzyme"/>
    <property type="match status" value="1"/>
</dbReference>
<comment type="caution">
    <text evidence="9">The sequence shown here is derived from an EMBL/GenBank/DDBJ whole genome shotgun (WGS) entry which is preliminary data.</text>
</comment>
<dbReference type="FunFam" id="3.10.110.10:FF:000101">
    <property type="entry name" value="Ubiquitin-conjugating enzyme E2 D2"/>
    <property type="match status" value="1"/>
</dbReference>
<gene>
    <name evidence="9" type="ORF">SCP_0602020</name>
</gene>
<keyword evidence="6" id="KW-0067">ATP-binding</keyword>
<dbReference type="GO" id="GO:0005524">
    <property type="term" value="F:ATP binding"/>
    <property type="evidence" value="ECO:0007669"/>
    <property type="project" value="UniProtKB-KW"/>
</dbReference>
<feature type="domain" description="UBC core" evidence="8">
    <location>
        <begin position="1"/>
        <end position="137"/>
    </location>
</feature>
<dbReference type="Proteomes" id="UP000287166">
    <property type="component" value="Unassembled WGS sequence"/>
</dbReference>
<sequence length="137" mass="15123">MALKRIQKELIDIRRDPPPSCSAGPAGDNLFHWKATLIGPSETPYEGGVFFLSITFPSSYPLKPPKVTFDTPVVHPNVFEGGSICLDILKEQWTPALTITNVLLSISSLLAENHDSESARQMTREHAMHRAGAQQLE</sequence>
<evidence type="ECO:0000256" key="5">
    <source>
        <dbReference type="ARBA" id="ARBA00022786"/>
    </source>
</evidence>
<evidence type="ECO:0000313" key="10">
    <source>
        <dbReference type="Proteomes" id="UP000287166"/>
    </source>
</evidence>
<dbReference type="Pfam" id="PF00179">
    <property type="entry name" value="UQ_con"/>
    <property type="match status" value="1"/>
</dbReference>
<dbReference type="GeneID" id="38781141"/>
<dbReference type="OrthoDB" id="7851174at2759"/>
<feature type="compositionally biased region" description="Basic and acidic residues" evidence="7">
    <location>
        <begin position="116"/>
        <end position="128"/>
    </location>
</feature>
<keyword evidence="10" id="KW-1185">Reference proteome</keyword>
<dbReference type="InterPro" id="IPR000608">
    <property type="entry name" value="UBC"/>
</dbReference>
<protein>
    <submittedName>
        <fullName evidence="9">Ubiquitin-conjugating enzyme E2 4</fullName>
    </submittedName>
</protein>
<evidence type="ECO:0000256" key="4">
    <source>
        <dbReference type="ARBA" id="ARBA00022741"/>
    </source>
</evidence>
<proteinExistence type="predicted"/>
<evidence type="ECO:0000259" key="8">
    <source>
        <dbReference type="PROSITE" id="PS50127"/>
    </source>
</evidence>
<dbReference type="SUPFAM" id="SSF54495">
    <property type="entry name" value="UBC-like"/>
    <property type="match status" value="1"/>
</dbReference>
<dbReference type="InterPro" id="IPR050113">
    <property type="entry name" value="Ub_conjugating_enzyme"/>
</dbReference>
<keyword evidence="5" id="KW-0833">Ubl conjugation pathway</keyword>
<evidence type="ECO:0000256" key="6">
    <source>
        <dbReference type="ARBA" id="ARBA00022840"/>
    </source>
</evidence>
<dbReference type="PROSITE" id="PS50127">
    <property type="entry name" value="UBC_2"/>
    <property type="match status" value="1"/>
</dbReference>
<keyword evidence="3" id="KW-0808">Transferase</keyword>
<accession>A0A401GR76</accession>
<keyword evidence="4" id="KW-0547">Nucleotide-binding</keyword>
<dbReference type="PANTHER" id="PTHR24067">
    <property type="entry name" value="UBIQUITIN-CONJUGATING ENZYME E2"/>
    <property type="match status" value="1"/>
</dbReference>
<name>A0A401GR76_9APHY</name>
<dbReference type="STRING" id="139825.A0A401GR76"/>
<dbReference type="InterPro" id="IPR016135">
    <property type="entry name" value="UBQ-conjugating_enzyme/RWD"/>
</dbReference>
<organism evidence="9 10">
    <name type="scientific">Sparassis crispa</name>
    <dbReference type="NCBI Taxonomy" id="139825"/>
    <lineage>
        <taxon>Eukaryota</taxon>
        <taxon>Fungi</taxon>
        <taxon>Dikarya</taxon>
        <taxon>Basidiomycota</taxon>
        <taxon>Agaricomycotina</taxon>
        <taxon>Agaricomycetes</taxon>
        <taxon>Polyporales</taxon>
        <taxon>Sparassidaceae</taxon>
        <taxon>Sparassis</taxon>
    </lineage>
</organism>